<accession>A0A1D1VY74</accession>
<keyword evidence="2" id="KW-1185">Reference proteome</keyword>
<protein>
    <submittedName>
        <fullName evidence="1">Uncharacterized protein</fullName>
    </submittedName>
</protein>
<reference evidence="1 2" key="1">
    <citation type="journal article" date="2016" name="Nat. Commun.">
        <title>Extremotolerant tardigrade genome and improved radiotolerance of human cultured cells by tardigrade-unique protein.</title>
        <authorList>
            <person name="Hashimoto T."/>
            <person name="Horikawa D.D."/>
            <person name="Saito Y."/>
            <person name="Kuwahara H."/>
            <person name="Kozuka-Hata H."/>
            <person name="Shin-I T."/>
            <person name="Minakuchi Y."/>
            <person name="Ohishi K."/>
            <person name="Motoyama A."/>
            <person name="Aizu T."/>
            <person name="Enomoto A."/>
            <person name="Kondo K."/>
            <person name="Tanaka S."/>
            <person name="Hara Y."/>
            <person name="Koshikawa S."/>
            <person name="Sagara H."/>
            <person name="Miura T."/>
            <person name="Yokobori S."/>
            <person name="Miyagawa K."/>
            <person name="Suzuki Y."/>
            <person name="Kubo T."/>
            <person name="Oyama M."/>
            <person name="Kohara Y."/>
            <person name="Fujiyama A."/>
            <person name="Arakawa K."/>
            <person name="Katayama T."/>
            <person name="Toyoda A."/>
            <person name="Kunieda T."/>
        </authorList>
    </citation>
    <scope>NUCLEOTIDE SEQUENCE [LARGE SCALE GENOMIC DNA]</scope>
    <source>
        <strain evidence="1 2">YOKOZUNA-1</strain>
    </source>
</reference>
<evidence type="ECO:0000313" key="1">
    <source>
        <dbReference type="EMBL" id="GAV06362.1"/>
    </source>
</evidence>
<dbReference type="Proteomes" id="UP000186922">
    <property type="component" value="Unassembled WGS sequence"/>
</dbReference>
<name>A0A1D1VY74_RAMVA</name>
<comment type="caution">
    <text evidence="1">The sequence shown here is derived from an EMBL/GenBank/DDBJ whole genome shotgun (WGS) entry which is preliminary data.</text>
</comment>
<proteinExistence type="predicted"/>
<dbReference type="AlphaFoldDB" id="A0A1D1VY74"/>
<gene>
    <name evidence="1" type="primary">RvY_16371-1</name>
    <name evidence="1" type="synonym">RvY_16371.1</name>
    <name evidence="1" type="ORF">RvY_16371</name>
</gene>
<evidence type="ECO:0000313" key="2">
    <source>
        <dbReference type="Proteomes" id="UP000186922"/>
    </source>
</evidence>
<organism evidence="1 2">
    <name type="scientific">Ramazzottius varieornatus</name>
    <name type="common">Water bear</name>
    <name type="synonym">Tardigrade</name>
    <dbReference type="NCBI Taxonomy" id="947166"/>
    <lineage>
        <taxon>Eukaryota</taxon>
        <taxon>Metazoa</taxon>
        <taxon>Ecdysozoa</taxon>
        <taxon>Tardigrada</taxon>
        <taxon>Eutardigrada</taxon>
        <taxon>Parachela</taxon>
        <taxon>Hypsibioidea</taxon>
        <taxon>Ramazzottiidae</taxon>
        <taxon>Ramazzottius</taxon>
    </lineage>
</organism>
<sequence>MARQPAVLPLYLRVSRETDLPQLNEPPCPMERLRLMATHSVCEWVKKRRCNSKYQNTGRRRRERIWVMSCERIANQRND</sequence>
<dbReference type="EMBL" id="BDGG01000013">
    <property type="protein sequence ID" value="GAV06362.1"/>
    <property type="molecule type" value="Genomic_DNA"/>
</dbReference>